<dbReference type="EMBL" id="JAUTXU010000034">
    <property type="protein sequence ID" value="KAK3717943.1"/>
    <property type="molecule type" value="Genomic_DNA"/>
</dbReference>
<evidence type="ECO:0000313" key="1">
    <source>
        <dbReference type="EMBL" id="KAK3717943.1"/>
    </source>
</evidence>
<name>A0ACC3NJI2_9PEZI</name>
<proteinExistence type="predicted"/>
<accession>A0ACC3NJI2</accession>
<protein>
    <submittedName>
        <fullName evidence="1">Uncharacterized protein</fullName>
    </submittedName>
</protein>
<organism evidence="1 2">
    <name type="scientific">Vermiconidia calcicola</name>
    <dbReference type="NCBI Taxonomy" id="1690605"/>
    <lineage>
        <taxon>Eukaryota</taxon>
        <taxon>Fungi</taxon>
        <taxon>Dikarya</taxon>
        <taxon>Ascomycota</taxon>
        <taxon>Pezizomycotina</taxon>
        <taxon>Dothideomycetes</taxon>
        <taxon>Dothideomycetidae</taxon>
        <taxon>Mycosphaerellales</taxon>
        <taxon>Extremaceae</taxon>
        <taxon>Vermiconidia</taxon>
    </lineage>
</organism>
<comment type="caution">
    <text evidence="1">The sequence shown here is derived from an EMBL/GenBank/DDBJ whole genome shotgun (WGS) entry which is preliminary data.</text>
</comment>
<keyword evidence="2" id="KW-1185">Reference proteome</keyword>
<dbReference type="Proteomes" id="UP001281147">
    <property type="component" value="Unassembled WGS sequence"/>
</dbReference>
<gene>
    <name evidence="1" type="ORF">LTR37_005369</name>
</gene>
<evidence type="ECO:0000313" key="2">
    <source>
        <dbReference type="Proteomes" id="UP001281147"/>
    </source>
</evidence>
<reference evidence="1" key="1">
    <citation type="submission" date="2023-07" db="EMBL/GenBank/DDBJ databases">
        <title>Black Yeasts Isolated from many extreme environments.</title>
        <authorList>
            <person name="Coleine C."/>
            <person name="Stajich J.E."/>
            <person name="Selbmann L."/>
        </authorList>
    </citation>
    <scope>NUCLEOTIDE SEQUENCE</scope>
    <source>
        <strain evidence="1">CCFEE 5714</strain>
    </source>
</reference>
<sequence>MTSIPSRATFVVLSFTQDAGLATPTVHHEAPNTYAWGPTHHSVHLPTATAAQVTLPNLDFYDNPDPEWYAQPAIILLAWCFIVYSAMSFMFMFTCWSRGQLDWKLNLSCPDLDVQLTEEEEAYNELWPLGMGRRRPGSANFASPPSFAISDSDSEQAPSRIQWWEAIEMQPYRRDRLSTINTHGQSRERRILFAGNLVSPRMSLSSLRDVRSRSNWLGQGGWPASEHERHSWPWRQFDMRAESEEVRRERSLTLD</sequence>